<keyword evidence="5" id="KW-0206">Cytoskeleton</keyword>
<keyword evidence="3" id="KW-0963">Cytoplasm</keyword>
<dbReference type="Gene3D" id="1.10.1760.10">
    <property type="entry name" value="Actin-related protein 2/3 complex subunit 3"/>
    <property type="match status" value="1"/>
</dbReference>
<dbReference type="GO" id="GO:0005885">
    <property type="term" value="C:Arp2/3 protein complex"/>
    <property type="evidence" value="ECO:0007669"/>
    <property type="project" value="InterPro"/>
</dbReference>
<evidence type="ECO:0000256" key="1">
    <source>
        <dbReference type="ARBA" id="ARBA00004245"/>
    </source>
</evidence>
<evidence type="ECO:0000256" key="4">
    <source>
        <dbReference type="ARBA" id="ARBA00023203"/>
    </source>
</evidence>
<comment type="subcellular location">
    <subcellularLocation>
        <location evidence="1">Cytoplasm</location>
        <location evidence="1">Cytoskeleton</location>
    </subcellularLocation>
</comment>
<organism evidence="6 7">
    <name type="scientific">Curvularia clavata</name>
    <dbReference type="NCBI Taxonomy" id="95742"/>
    <lineage>
        <taxon>Eukaryota</taxon>
        <taxon>Fungi</taxon>
        <taxon>Dikarya</taxon>
        <taxon>Ascomycota</taxon>
        <taxon>Pezizomycotina</taxon>
        <taxon>Dothideomycetes</taxon>
        <taxon>Pleosporomycetidae</taxon>
        <taxon>Pleosporales</taxon>
        <taxon>Pleosporineae</taxon>
        <taxon>Pleosporaceae</taxon>
        <taxon>Curvularia</taxon>
    </lineage>
</organism>
<dbReference type="GO" id="GO:0030833">
    <property type="term" value="P:regulation of actin filament polymerization"/>
    <property type="evidence" value="ECO:0007669"/>
    <property type="project" value="InterPro"/>
</dbReference>
<evidence type="ECO:0000256" key="2">
    <source>
        <dbReference type="ARBA" id="ARBA00010856"/>
    </source>
</evidence>
<dbReference type="InterPro" id="IPR007204">
    <property type="entry name" value="ARPC3"/>
</dbReference>
<sequence>MPAYHSVFLDEPNQQLIGNFALLPLRTRTRGPAIQLPALPADVTELTIDASHESYDPLDEILALFRANTFFRNFEIKGPADRVLIYGILYVSDVLGKIKPGMTRREAEKAVMNSALDTNFAIPGDAGFPLNQAFEAPPDRNSAEVLRQYIMQMRQELATRLLNRVYADETNTPSKWWLSYTKRKFMGKALQVRTTVSWYQHPLLSILKTYCTPTQSRDILIILNTTALFFQKPSLGMTRTPSLVGGSPAAFNAWPYVQGGVSGWHGMIDDSTRFTSHNGREPCFGAQLSLEEAVSDLLPLMPPLFDTDLPPCDPISQKAYENVVWRLCIAWMQKARYGLIPMRLSSIQHMFALVLRELESIRWSDNELFKEQLYWAAYFVREAE</sequence>
<proteinExistence type="inferred from homology"/>
<dbReference type="InterPro" id="IPR036753">
    <property type="entry name" value="ARPC3_sf"/>
</dbReference>
<dbReference type="VEuPathDB" id="FungiDB:yc1106_02996"/>
<evidence type="ECO:0000313" key="7">
    <source>
        <dbReference type="Proteomes" id="UP001056012"/>
    </source>
</evidence>
<dbReference type="Proteomes" id="UP001056012">
    <property type="component" value="Chromosome 2"/>
</dbReference>
<name>A0A9Q8Z4U5_CURCL</name>
<evidence type="ECO:0008006" key="8">
    <source>
        <dbReference type="Google" id="ProtNLM"/>
    </source>
</evidence>
<gene>
    <name evidence="6" type="ORF">yc1106_02996</name>
</gene>
<comment type="similarity">
    <text evidence="2">Belongs to the ARPC3 family.</text>
</comment>
<dbReference type="GO" id="GO:0003779">
    <property type="term" value="F:actin binding"/>
    <property type="evidence" value="ECO:0007669"/>
    <property type="project" value="UniProtKB-KW"/>
</dbReference>
<dbReference type="PANTHER" id="PTHR12391">
    <property type="entry name" value="ARP2/3 COMPLEX 21 KD SUBUNIT"/>
    <property type="match status" value="1"/>
</dbReference>
<dbReference type="EMBL" id="CP089275">
    <property type="protein sequence ID" value="USP75722.1"/>
    <property type="molecule type" value="Genomic_DNA"/>
</dbReference>
<keyword evidence="7" id="KW-1185">Reference proteome</keyword>
<dbReference type="Pfam" id="PF04062">
    <property type="entry name" value="P21-Arc"/>
    <property type="match status" value="1"/>
</dbReference>
<keyword evidence="4" id="KW-0009">Actin-binding</keyword>
<evidence type="ECO:0000256" key="3">
    <source>
        <dbReference type="ARBA" id="ARBA00022490"/>
    </source>
</evidence>
<dbReference type="GO" id="GO:0034314">
    <property type="term" value="P:Arp2/3 complex-mediated actin nucleation"/>
    <property type="evidence" value="ECO:0007669"/>
    <property type="project" value="InterPro"/>
</dbReference>
<dbReference type="SUPFAM" id="SSF69060">
    <property type="entry name" value="Arp2/3 complex 21 kDa subunit ARPC3"/>
    <property type="match status" value="1"/>
</dbReference>
<dbReference type="AlphaFoldDB" id="A0A9Q8Z4U5"/>
<dbReference type="FunFam" id="1.10.1760.10:FF:000002">
    <property type="entry name" value="Actin-related protein 2/3 complex subunit 3"/>
    <property type="match status" value="1"/>
</dbReference>
<dbReference type="OrthoDB" id="200404at2759"/>
<accession>A0A9Q8Z4U5</accession>
<evidence type="ECO:0000256" key="5">
    <source>
        <dbReference type="ARBA" id="ARBA00023212"/>
    </source>
</evidence>
<evidence type="ECO:0000313" key="6">
    <source>
        <dbReference type="EMBL" id="USP75722.1"/>
    </source>
</evidence>
<protein>
    <recommendedName>
        <fullName evidence="8">Actin-related protein 2/3 complex subunit 3</fullName>
    </recommendedName>
</protein>
<reference evidence="6" key="1">
    <citation type="submission" date="2021-12" db="EMBL/GenBank/DDBJ databases">
        <title>Curvularia clavata genome.</title>
        <authorList>
            <person name="Cao Y."/>
        </authorList>
    </citation>
    <scope>NUCLEOTIDE SEQUENCE</scope>
    <source>
        <strain evidence="6">Yc1106</strain>
    </source>
</reference>